<dbReference type="GO" id="GO:0004061">
    <property type="term" value="F:arylformamidase activity"/>
    <property type="evidence" value="ECO:0007669"/>
    <property type="project" value="InterPro"/>
</dbReference>
<proteinExistence type="predicted"/>
<dbReference type="InterPro" id="IPR037175">
    <property type="entry name" value="KFase_sf"/>
</dbReference>
<evidence type="ECO:0000313" key="1">
    <source>
        <dbReference type="EMBL" id="SVB03486.1"/>
    </source>
</evidence>
<dbReference type="PANTHER" id="PTHR34861">
    <property type="match status" value="1"/>
</dbReference>
<protein>
    <recommendedName>
        <fullName evidence="2">Cyclase</fullName>
    </recommendedName>
</protein>
<dbReference type="GO" id="GO:0019441">
    <property type="term" value="P:L-tryptophan catabolic process to kynurenine"/>
    <property type="evidence" value="ECO:0007669"/>
    <property type="project" value="InterPro"/>
</dbReference>
<dbReference type="AlphaFoldDB" id="A0A382APU0"/>
<organism evidence="1">
    <name type="scientific">marine metagenome</name>
    <dbReference type="NCBI Taxonomy" id="408172"/>
    <lineage>
        <taxon>unclassified sequences</taxon>
        <taxon>metagenomes</taxon>
        <taxon>ecological metagenomes</taxon>
    </lineage>
</organism>
<feature type="non-terminal residue" evidence="1">
    <location>
        <position position="237"/>
    </location>
</feature>
<dbReference type="Gene3D" id="3.50.30.50">
    <property type="entry name" value="Putative cyclase"/>
    <property type="match status" value="1"/>
</dbReference>
<dbReference type="PANTHER" id="PTHR34861:SF10">
    <property type="entry name" value="CYCLASE"/>
    <property type="match status" value="1"/>
</dbReference>
<name>A0A382APU0_9ZZZZ</name>
<evidence type="ECO:0008006" key="2">
    <source>
        <dbReference type="Google" id="ProtNLM"/>
    </source>
</evidence>
<dbReference type="Pfam" id="PF04199">
    <property type="entry name" value="Cyclase"/>
    <property type="match status" value="1"/>
</dbReference>
<gene>
    <name evidence="1" type="ORF">METZ01_LOCUS156340</name>
</gene>
<sequence length="237" mass="26161">MGLSDRKPVTAAEYIGYKSRFNNWGRWGESDQSGTLNHIDRSSVLGAVNLIETGETVSCANPIATREVVQDPKRNPRPADHEMSVTQTGSGDYIGVYYHGYVNTHIDSLCHFFTESVENDGKLYNGADPSLITESGAKTHSVDNWSNGIVTRGVLYDIPELRGTDFVEYEQPVEGWDLQDWADQVGVTPRKGDAVLIRSGYSAFWTANPDHEITSPPKTPGNAPSILEYLYETDASL</sequence>
<reference evidence="1" key="1">
    <citation type="submission" date="2018-05" db="EMBL/GenBank/DDBJ databases">
        <authorList>
            <person name="Lanie J.A."/>
            <person name="Ng W.-L."/>
            <person name="Kazmierczak K.M."/>
            <person name="Andrzejewski T.M."/>
            <person name="Davidsen T.M."/>
            <person name="Wayne K.J."/>
            <person name="Tettelin H."/>
            <person name="Glass J.I."/>
            <person name="Rusch D."/>
            <person name="Podicherti R."/>
            <person name="Tsui H.-C.T."/>
            <person name="Winkler M.E."/>
        </authorList>
    </citation>
    <scope>NUCLEOTIDE SEQUENCE</scope>
</reference>
<dbReference type="SUPFAM" id="SSF102198">
    <property type="entry name" value="Putative cyclase"/>
    <property type="match status" value="1"/>
</dbReference>
<dbReference type="InterPro" id="IPR007325">
    <property type="entry name" value="KFase/CYL"/>
</dbReference>
<dbReference type="EMBL" id="UINC01026295">
    <property type="protein sequence ID" value="SVB03486.1"/>
    <property type="molecule type" value="Genomic_DNA"/>
</dbReference>
<accession>A0A382APU0</accession>